<organism evidence="1 2">
    <name type="scientific">Avena sativa</name>
    <name type="common">Oat</name>
    <dbReference type="NCBI Taxonomy" id="4498"/>
    <lineage>
        <taxon>Eukaryota</taxon>
        <taxon>Viridiplantae</taxon>
        <taxon>Streptophyta</taxon>
        <taxon>Embryophyta</taxon>
        <taxon>Tracheophyta</taxon>
        <taxon>Spermatophyta</taxon>
        <taxon>Magnoliopsida</taxon>
        <taxon>Liliopsida</taxon>
        <taxon>Poales</taxon>
        <taxon>Poaceae</taxon>
        <taxon>BOP clade</taxon>
        <taxon>Pooideae</taxon>
        <taxon>Poodae</taxon>
        <taxon>Poeae</taxon>
        <taxon>Poeae Chloroplast Group 1 (Aveneae type)</taxon>
        <taxon>Aveninae</taxon>
        <taxon>Avena</taxon>
    </lineage>
</organism>
<evidence type="ECO:0000313" key="2">
    <source>
        <dbReference type="Proteomes" id="UP001732700"/>
    </source>
</evidence>
<dbReference type="EnsemblPlants" id="AVESA.00010b.r2.2DG0395710.2">
    <property type="protein sequence ID" value="AVESA.00010b.r2.2DG0395710.2.CDS"/>
    <property type="gene ID" value="AVESA.00010b.r2.2DG0395710"/>
</dbReference>
<keyword evidence="2" id="KW-1185">Reference proteome</keyword>
<accession>A0ACD5V8Y1</accession>
<evidence type="ECO:0000313" key="1">
    <source>
        <dbReference type="EnsemblPlants" id="AVESA.00010b.r2.2DG0395710.2.CDS"/>
    </source>
</evidence>
<dbReference type="Proteomes" id="UP001732700">
    <property type="component" value="Chromosome 2D"/>
</dbReference>
<proteinExistence type="predicted"/>
<name>A0ACD5V8Y1_AVESA</name>
<protein>
    <submittedName>
        <fullName evidence="1">Uncharacterized protein</fullName>
    </submittedName>
</protein>
<reference evidence="1" key="1">
    <citation type="submission" date="2021-05" db="EMBL/GenBank/DDBJ databases">
        <authorList>
            <person name="Scholz U."/>
            <person name="Mascher M."/>
            <person name="Fiebig A."/>
        </authorList>
    </citation>
    <scope>NUCLEOTIDE SEQUENCE [LARGE SCALE GENOMIC DNA]</scope>
</reference>
<sequence>MEFATGAMGTLIPKLGELLLDEYNLKDTVKKGIGDLKAELESMQGFLVKVSSVPVDQLDLQVKIWANEVRELSYVIEDSLDSFVTRVEGVEPTKPKFKNWLKKARNMFSEFKARHEIANDMEEFESQVRKIKERYDRYKIDDVVSNHATTTVDPRLSALYNKVSDLVGTEEQIDELMKILSEGAETPQKNPKIVSIVGFGGLGKTTLAKALYDKVSKTYDCQGFVPVGQNQCVKKVLRDILFELDKELHKAAQILDERQLINQLRGILAGQRYFIVIDDLWDIPTWEKIKNAFTDSHPDSRIIIITRKHDVATNAGGIYRMKPLSDDNSKMLFHTRTCGAEGVSQDNQPDEVINKFLKKCAGVPLAIILIASLLVGKPSADWSKVYDAIGFVDEHSEVIQNTRKILSFSYYDLRPYLKTCLLYLGMYPKDKFIQKESLIWRWVSERFVLDKKGIGSYEQSESYYNELVNKSLIREVRSYGEVGCRVHDMVLDLIRTMSMEVNFITVHDTRDNHIMSSPNGQSNRVRRLALHGARLEHNTSIKMGHVRSFNAIMCTGSGFPPLLIFNVLRVLVIEDCTLPDLSLKHLGKLVQLRYLGIVNTFVELPEDLGVILKFLEILDVRGGSIRELPASVGKLQNLRCLWTDSGTRMKGEIGKLTCLEELLLYSVEEVPNFFRDVGKLTKLRVLYIRLDRLEHTAVKVLAVSLLNLHKIQDLFIDREEIKETMDFYKSELHVRVGSLEELTPSSRLRTFVLQSILTTNMPSWINALCVPLLSVLVLHVEVVEAQDLQILGRLPSLITLGFFGAENKCVSHTFGSDEFQKLRLLATNVEFTLGEGALPMLEGLIYSASVGRKDSLVPWNKSCPLLDYVQCVLDCANSGRLEVKAAKAVLRKASRAHPNAKIFDLNITIQNYTRKAARLIDALSSILPCLDRADGEEITADQRELRRMITSLETLLRDNDEPRVGRYGHEELSSFVTKFKSMLHDDAGTDQEEELDNRDPKESNDDANDTDTDDDDNDDDHNWINDINQEEAGNGDATNCGDQEGSAGQP</sequence>
<reference evidence="1" key="2">
    <citation type="submission" date="2025-09" db="UniProtKB">
        <authorList>
            <consortium name="EnsemblPlants"/>
        </authorList>
    </citation>
    <scope>IDENTIFICATION</scope>
</reference>